<evidence type="ECO:0000313" key="3">
    <source>
        <dbReference type="Proteomes" id="UP001596505"/>
    </source>
</evidence>
<gene>
    <name evidence="2" type="ORF">ACFQRG_14120</name>
</gene>
<dbReference type="InterPro" id="IPR051797">
    <property type="entry name" value="TrmB-like"/>
</dbReference>
<dbReference type="InterPro" id="IPR036390">
    <property type="entry name" value="WH_DNA-bd_sf"/>
</dbReference>
<dbReference type="RefSeq" id="WP_380967101.1">
    <property type="nucleotide sequence ID" value="NZ_JBHTCO010000018.1"/>
</dbReference>
<dbReference type="InterPro" id="IPR002831">
    <property type="entry name" value="Tscrpt_reg_TrmB_N"/>
</dbReference>
<dbReference type="PANTHER" id="PTHR34293:SF1">
    <property type="entry name" value="HTH-TYPE TRANSCRIPTIONAL REGULATOR TRMBL2"/>
    <property type="match status" value="1"/>
</dbReference>
<evidence type="ECO:0000313" key="2">
    <source>
        <dbReference type="EMBL" id="MFC7394090.1"/>
    </source>
</evidence>
<sequence length="282" mass="32541">MDLIKILQTFGLTQYEAKAFASLVSSGTSTGYQISKLSGIPRGRIYDILQSLVDKGLVMTEEGKDGTKTYCALPVDAFLDQQKQKWETSYQNAKSKLKAIEKQQPERENYISTVKGTEGILSFCRSLIQSATKQILLSMWDPMYTELLPSLQESARQNCSIRGIVFDVEKPLKGLHSHRKNDYMNSLSNNKWFILSVDSRELLYGHAAEKNEKAFYTNDLVHLFLLEDYIWHDVLVNRLVEKGDQQMLDSWILPEMEHFFGQKMLPDEFWLKKSKYSKELVE</sequence>
<proteinExistence type="predicted"/>
<dbReference type="InterPro" id="IPR036388">
    <property type="entry name" value="WH-like_DNA-bd_sf"/>
</dbReference>
<dbReference type="EMBL" id="JBHTCO010000018">
    <property type="protein sequence ID" value="MFC7394090.1"/>
    <property type="molecule type" value="Genomic_DNA"/>
</dbReference>
<keyword evidence="3" id="KW-1185">Reference proteome</keyword>
<reference evidence="3" key="1">
    <citation type="journal article" date="2019" name="Int. J. Syst. Evol. Microbiol.">
        <title>The Global Catalogue of Microorganisms (GCM) 10K type strain sequencing project: providing services to taxonomists for standard genome sequencing and annotation.</title>
        <authorList>
            <consortium name="The Broad Institute Genomics Platform"/>
            <consortium name="The Broad Institute Genome Sequencing Center for Infectious Disease"/>
            <person name="Wu L."/>
            <person name="Ma J."/>
        </authorList>
    </citation>
    <scope>NUCLEOTIDE SEQUENCE [LARGE SCALE GENOMIC DNA]</scope>
    <source>
        <strain evidence="3">CGMCC 1.16305</strain>
    </source>
</reference>
<dbReference type="CDD" id="cd09124">
    <property type="entry name" value="PLDc_like_TrmB_middle"/>
    <property type="match status" value="1"/>
</dbReference>
<dbReference type="SUPFAM" id="SSF46785">
    <property type="entry name" value="Winged helix' DNA-binding domain"/>
    <property type="match status" value="1"/>
</dbReference>
<comment type="caution">
    <text evidence="2">The sequence shown here is derived from an EMBL/GenBank/DDBJ whole genome shotgun (WGS) entry which is preliminary data.</text>
</comment>
<dbReference type="Gene3D" id="1.10.10.10">
    <property type="entry name" value="Winged helix-like DNA-binding domain superfamily/Winged helix DNA-binding domain"/>
    <property type="match status" value="1"/>
</dbReference>
<feature type="domain" description="Transcription regulator TrmB N-terminal" evidence="1">
    <location>
        <begin position="7"/>
        <end position="75"/>
    </location>
</feature>
<accession>A0ABW2PZG8</accession>
<protein>
    <submittedName>
        <fullName evidence="2">TrmB family transcriptional regulator</fullName>
    </submittedName>
</protein>
<dbReference type="Pfam" id="PF01978">
    <property type="entry name" value="TrmB"/>
    <property type="match status" value="1"/>
</dbReference>
<dbReference type="Proteomes" id="UP001596505">
    <property type="component" value="Unassembled WGS sequence"/>
</dbReference>
<dbReference type="PANTHER" id="PTHR34293">
    <property type="entry name" value="HTH-TYPE TRANSCRIPTIONAL REGULATOR TRMBL2"/>
    <property type="match status" value="1"/>
</dbReference>
<name>A0ABW2PZG8_9BACL</name>
<organism evidence="2 3">
    <name type="scientific">Scopulibacillus cellulosilyticus</name>
    <dbReference type="NCBI Taxonomy" id="2665665"/>
    <lineage>
        <taxon>Bacteria</taxon>
        <taxon>Bacillati</taxon>
        <taxon>Bacillota</taxon>
        <taxon>Bacilli</taxon>
        <taxon>Bacillales</taxon>
        <taxon>Sporolactobacillaceae</taxon>
        <taxon>Scopulibacillus</taxon>
    </lineage>
</organism>
<evidence type="ECO:0000259" key="1">
    <source>
        <dbReference type="Pfam" id="PF01978"/>
    </source>
</evidence>